<feature type="compositionally biased region" description="Basic and acidic residues" evidence="1">
    <location>
        <begin position="133"/>
        <end position="142"/>
    </location>
</feature>
<gene>
    <name evidence="2" type="ORF">PVAP13_6NG247909</name>
</gene>
<dbReference type="PANTHER" id="PTHR48170">
    <property type="entry name" value="ZINC FINGER GRF-TYPE DOMAIN-CONTAINING PROTEIN"/>
    <property type="match status" value="1"/>
</dbReference>
<dbReference type="AlphaFoldDB" id="A0A8T0R2P9"/>
<reference evidence="2" key="1">
    <citation type="submission" date="2020-05" db="EMBL/GenBank/DDBJ databases">
        <title>WGS assembly of Panicum virgatum.</title>
        <authorList>
            <person name="Lovell J.T."/>
            <person name="Jenkins J."/>
            <person name="Shu S."/>
            <person name="Juenger T.E."/>
            <person name="Schmutz J."/>
        </authorList>
    </citation>
    <scope>NUCLEOTIDE SEQUENCE</scope>
    <source>
        <strain evidence="2">AP13</strain>
    </source>
</reference>
<keyword evidence="3" id="KW-1185">Reference proteome</keyword>
<proteinExistence type="predicted"/>
<accession>A0A8T0R2P9</accession>
<dbReference type="PANTHER" id="PTHR48170:SF1">
    <property type="entry name" value="ZINC FINGER GRF-TYPE DOMAIN-CONTAINING PROTEIN"/>
    <property type="match status" value="1"/>
</dbReference>
<dbReference type="EMBL" id="CM029048">
    <property type="protein sequence ID" value="KAG2579263.1"/>
    <property type="molecule type" value="Genomic_DNA"/>
</dbReference>
<evidence type="ECO:0000313" key="2">
    <source>
        <dbReference type="EMBL" id="KAG2579263.1"/>
    </source>
</evidence>
<comment type="caution">
    <text evidence="2">The sequence shown here is derived from an EMBL/GenBank/DDBJ whole genome shotgun (WGS) entry which is preliminary data.</text>
</comment>
<name>A0A8T0R2P9_PANVG</name>
<feature type="compositionally biased region" description="Basic and acidic residues" evidence="1">
    <location>
        <begin position="92"/>
        <end position="123"/>
    </location>
</feature>
<evidence type="ECO:0000256" key="1">
    <source>
        <dbReference type="SAM" id="MobiDB-lite"/>
    </source>
</evidence>
<protein>
    <submittedName>
        <fullName evidence="2">Uncharacterized protein</fullName>
    </submittedName>
</protein>
<organism evidence="2 3">
    <name type="scientific">Panicum virgatum</name>
    <name type="common">Blackwell switchgrass</name>
    <dbReference type="NCBI Taxonomy" id="38727"/>
    <lineage>
        <taxon>Eukaryota</taxon>
        <taxon>Viridiplantae</taxon>
        <taxon>Streptophyta</taxon>
        <taxon>Embryophyta</taxon>
        <taxon>Tracheophyta</taxon>
        <taxon>Spermatophyta</taxon>
        <taxon>Magnoliopsida</taxon>
        <taxon>Liliopsida</taxon>
        <taxon>Poales</taxon>
        <taxon>Poaceae</taxon>
        <taxon>PACMAD clade</taxon>
        <taxon>Panicoideae</taxon>
        <taxon>Panicodae</taxon>
        <taxon>Paniceae</taxon>
        <taxon>Panicinae</taxon>
        <taxon>Panicum</taxon>
        <taxon>Panicum sect. Hiantes</taxon>
    </lineage>
</organism>
<sequence>MKMTQRYTAWAACSNHAARSPRTRDMRQQGLTGGDIGTFYRFYSPKRFTFPPPLCDFIQWLDTEQSTEAKEHVERQARWAAERWQRMLQEEKMEEKRKKDKEEIEKRFAEVERRQAEEREADRKRKRERARRAKEAGPEAIRKGKYPRCTQ</sequence>
<evidence type="ECO:0000313" key="3">
    <source>
        <dbReference type="Proteomes" id="UP000823388"/>
    </source>
</evidence>
<feature type="region of interest" description="Disordered" evidence="1">
    <location>
        <begin position="92"/>
        <end position="151"/>
    </location>
</feature>
<dbReference type="Proteomes" id="UP000823388">
    <property type="component" value="Chromosome 6N"/>
</dbReference>